<dbReference type="AlphaFoldDB" id="A0A6A7S0L2"/>
<evidence type="ECO:0000313" key="1">
    <source>
        <dbReference type="EMBL" id="MQM32776.1"/>
    </source>
</evidence>
<reference evidence="1 2" key="1">
    <citation type="submission" date="2017-09" db="EMBL/GenBank/DDBJ databases">
        <title>Metagenomic Analysis Reveals Denitrifying Candidatus Accumulibacter and Flanking Population as a Source of N2O.</title>
        <authorList>
            <person name="Gao H."/>
            <person name="Mao Y."/>
            <person name="Zhao X."/>
            <person name="Liu W.-T."/>
            <person name="Zhang T."/>
            <person name="Wells G."/>
        </authorList>
    </citation>
    <scope>NUCLEOTIDE SEQUENCE [LARGE SCALE GENOMIC DNA]</scope>
    <source>
        <strain evidence="1">CANDO_2_IC</strain>
    </source>
</reference>
<organism evidence="1 2">
    <name type="scientific">Candidatus Accumulibacter phosphatis</name>
    <dbReference type="NCBI Taxonomy" id="327160"/>
    <lineage>
        <taxon>Bacteria</taxon>
        <taxon>Pseudomonadati</taxon>
        <taxon>Pseudomonadota</taxon>
        <taxon>Betaproteobacteria</taxon>
        <taxon>Candidatus Accumulibacter</taxon>
    </lineage>
</organism>
<dbReference type="Pfam" id="PF04365">
    <property type="entry name" value="BrnT_toxin"/>
    <property type="match status" value="1"/>
</dbReference>
<proteinExistence type="predicted"/>
<dbReference type="EMBL" id="PDHS01000628">
    <property type="protein sequence ID" value="MQM32776.1"/>
    <property type="molecule type" value="Genomic_DNA"/>
</dbReference>
<sequence>MIDLAKITGFEWDDGNARKNEKHGVSRAEAEQTFFNEPLLLLTDVLHSQREPRFHALGKTDEGRLPHITFTLRHSGNFVRVISARSMHRKERTIYEQAD</sequence>
<comment type="caution">
    <text evidence="1">The sequence shown here is derived from an EMBL/GenBank/DDBJ whole genome shotgun (WGS) entry which is preliminary data.</text>
</comment>
<accession>A0A6A7S0L2</accession>
<name>A0A6A7S0L2_9PROT</name>
<dbReference type="Gene3D" id="3.10.450.530">
    <property type="entry name" value="Ribonuclease toxin, BrnT, of type II toxin-antitoxin system"/>
    <property type="match status" value="1"/>
</dbReference>
<dbReference type="InterPro" id="IPR007460">
    <property type="entry name" value="BrnT_toxin"/>
</dbReference>
<dbReference type="InterPro" id="IPR038573">
    <property type="entry name" value="BrnT_sf"/>
</dbReference>
<gene>
    <name evidence="1" type="ORF">CRU78_20725</name>
</gene>
<evidence type="ECO:0008006" key="3">
    <source>
        <dbReference type="Google" id="ProtNLM"/>
    </source>
</evidence>
<evidence type="ECO:0000313" key="2">
    <source>
        <dbReference type="Proteomes" id="UP000342300"/>
    </source>
</evidence>
<dbReference type="Proteomes" id="UP000342300">
    <property type="component" value="Unassembled WGS sequence"/>
</dbReference>
<protein>
    <recommendedName>
        <fullName evidence="3">BrnT family toxin</fullName>
    </recommendedName>
</protein>